<accession>A0A9P6D8G1</accession>
<reference evidence="2" key="1">
    <citation type="submission" date="2020-11" db="EMBL/GenBank/DDBJ databases">
        <authorList>
            <consortium name="DOE Joint Genome Institute"/>
            <person name="Ahrendt S."/>
            <person name="Riley R."/>
            <person name="Andreopoulos W."/>
            <person name="Labutti K."/>
            <person name="Pangilinan J."/>
            <person name="Ruiz-Duenas F.J."/>
            <person name="Barrasa J.M."/>
            <person name="Sanchez-Garcia M."/>
            <person name="Camarero S."/>
            <person name="Miyauchi S."/>
            <person name="Serrano A."/>
            <person name="Linde D."/>
            <person name="Babiker R."/>
            <person name="Drula E."/>
            <person name="Ayuso-Fernandez I."/>
            <person name="Pacheco R."/>
            <person name="Padilla G."/>
            <person name="Ferreira P."/>
            <person name="Barriuso J."/>
            <person name="Kellner H."/>
            <person name="Castanera R."/>
            <person name="Alfaro M."/>
            <person name="Ramirez L."/>
            <person name="Pisabarro A.G."/>
            <person name="Kuo A."/>
            <person name="Tritt A."/>
            <person name="Lipzen A."/>
            <person name="He G."/>
            <person name="Yan M."/>
            <person name="Ng V."/>
            <person name="Cullen D."/>
            <person name="Martin F."/>
            <person name="Rosso M.-N."/>
            <person name="Henrissat B."/>
            <person name="Hibbett D."/>
            <person name="Martinez A.T."/>
            <person name="Grigoriev I.V."/>
        </authorList>
    </citation>
    <scope>NUCLEOTIDE SEQUENCE</scope>
    <source>
        <strain evidence="2">ATCC 90797</strain>
    </source>
</reference>
<dbReference type="AlphaFoldDB" id="A0A9P6D8G1"/>
<dbReference type="EMBL" id="MU155067">
    <property type="protein sequence ID" value="KAF9486638.1"/>
    <property type="molecule type" value="Genomic_DNA"/>
</dbReference>
<feature type="non-terminal residue" evidence="2">
    <location>
        <position position="201"/>
    </location>
</feature>
<dbReference type="Proteomes" id="UP000807025">
    <property type="component" value="Unassembled WGS sequence"/>
</dbReference>
<sequence length="201" mass="23136">MSRFAPGPSPLGDTEPTGTEELTLDYLKQRFKDAGSLRIDEEELSRAIFEHFPTLYRLLLPYSEEHLIKNQLFIVARTIVQNLKSRTVKPLRLNGLDLISWSVITQQLLGLAEEDVRPCARCVTSIQTIGDIYCDRTKIDMRYELESMVRTVSKKLRRPDIRGGRIFPRPYLEASPRPRPKQPRSRQARQQNTPGSSSLLR</sequence>
<keyword evidence="3" id="KW-1185">Reference proteome</keyword>
<feature type="compositionally biased region" description="Polar residues" evidence="1">
    <location>
        <begin position="192"/>
        <end position="201"/>
    </location>
</feature>
<protein>
    <submittedName>
        <fullName evidence="2">Uncharacterized protein</fullName>
    </submittedName>
</protein>
<feature type="region of interest" description="Disordered" evidence="1">
    <location>
        <begin position="161"/>
        <end position="201"/>
    </location>
</feature>
<gene>
    <name evidence="2" type="ORF">BDN71DRAFT_1594828</name>
</gene>
<evidence type="ECO:0000313" key="2">
    <source>
        <dbReference type="EMBL" id="KAF9486638.1"/>
    </source>
</evidence>
<proteinExistence type="predicted"/>
<comment type="caution">
    <text evidence="2">The sequence shown here is derived from an EMBL/GenBank/DDBJ whole genome shotgun (WGS) entry which is preliminary data.</text>
</comment>
<feature type="compositionally biased region" description="Basic residues" evidence="1">
    <location>
        <begin position="178"/>
        <end position="187"/>
    </location>
</feature>
<organism evidence="2 3">
    <name type="scientific">Pleurotus eryngii</name>
    <name type="common">Boletus of the steppes</name>
    <dbReference type="NCBI Taxonomy" id="5323"/>
    <lineage>
        <taxon>Eukaryota</taxon>
        <taxon>Fungi</taxon>
        <taxon>Dikarya</taxon>
        <taxon>Basidiomycota</taxon>
        <taxon>Agaricomycotina</taxon>
        <taxon>Agaricomycetes</taxon>
        <taxon>Agaricomycetidae</taxon>
        <taxon>Agaricales</taxon>
        <taxon>Pleurotineae</taxon>
        <taxon>Pleurotaceae</taxon>
        <taxon>Pleurotus</taxon>
    </lineage>
</organism>
<name>A0A9P6D8G1_PLEER</name>
<evidence type="ECO:0000313" key="3">
    <source>
        <dbReference type="Proteomes" id="UP000807025"/>
    </source>
</evidence>
<evidence type="ECO:0000256" key="1">
    <source>
        <dbReference type="SAM" id="MobiDB-lite"/>
    </source>
</evidence>